<accession>A0A364YCL6</accession>
<dbReference type="AlphaFoldDB" id="A0A364YCL6"/>
<proteinExistence type="predicted"/>
<evidence type="ECO:0008006" key="3">
    <source>
        <dbReference type="Google" id="ProtNLM"/>
    </source>
</evidence>
<evidence type="ECO:0000313" key="1">
    <source>
        <dbReference type="EMBL" id="RAW03428.1"/>
    </source>
</evidence>
<name>A0A364YCL6_9BACT</name>
<evidence type="ECO:0000313" key="2">
    <source>
        <dbReference type="Proteomes" id="UP000251889"/>
    </source>
</evidence>
<gene>
    <name evidence="1" type="ORF">DQQ10_04905</name>
</gene>
<dbReference type="EMBL" id="QMFY01000001">
    <property type="protein sequence ID" value="RAW03428.1"/>
    <property type="molecule type" value="Genomic_DNA"/>
</dbReference>
<comment type="caution">
    <text evidence="1">The sequence shown here is derived from an EMBL/GenBank/DDBJ whole genome shotgun (WGS) entry which is preliminary data.</text>
</comment>
<protein>
    <recommendedName>
        <fullName evidence="3">Adhesin domain-containing protein</fullName>
    </recommendedName>
</protein>
<sequence length="290" mass="32046">MLAGTVFGQIKKQFTVEDNQSCQNVLLCVKANSGNCYIKPSQNPEVLNVFSNQSENSYDHKFRQELKGKTFEIRLNLEENHSEGLSESISTRFFGSSDNETVDKIWKMYLTNAKPYFLELEYGVGNANVDLSGLAIKKLKINTGSADVNVGYTSSLENQIDMDTFVVKVDLGSINVKNINLSRTRFVKADVGFGNMSLDFSNKPLLSNRVKGSVGAGNLIIILPNQETPVLVKIHDSWLCSVKMPASLEKISESTFANKAYKANAKDAKNALTFDLDVSMGSIVFKESNP</sequence>
<keyword evidence="2" id="KW-1185">Reference proteome</keyword>
<reference evidence="1 2" key="1">
    <citation type="submission" date="2018-06" db="EMBL/GenBank/DDBJ databases">
        <title>Chryseolinea flavus sp. nov., a member of the phylum Bacteroidetes isolated from soil.</title>
        <authorList>
            <person name="Li Y."/>
            <person name="Wang J."/>
        </authorList>
    </citation>
    <scope>NUCLEOTIDE SEQUENCE [LARGE SCALE GENOMIC DNA]</scope>
    <source>
        <strain evidence="1 2">SDU1-6</strain>
    </source>
</reference>
<dbReference type="Proteomes" id="UP000251889">
    <property type="component" value="Unassembled WGS sequence"/>
</dbReference>
<organism evidence="1 2">
    <name type="scientific">Pseudochryseolinea flava</name>
    <dbReference type="NCBI Taxonomy" id="2059302"/>
    <lineage>
        <taxon>Bacteria</taxon>
        <taxon>Pseudomonadati</taxon>
        <taxon>Bacteroidota</taxon>
        <taxon>Cytophagia</taxon>
        <taxon>Cytophagales</taxon>
        <taxon>Fulvivirgaceae</taxon>
        <taxon>Pseudochryseolinea</taxon>
    </lineage>
</organism>